<evidence type="ECO:0000256" key="4">
    <source>
        <dbReference type="ARBA" id="ARBA00023002"/>
    </source>
</evidence>
<dbReference type="AlphaFoldDB" id="A0A382AHD8"/>
<comment type="cofactor">
    <cofactor evidence="1">
        <name>Fe cation</name>
        <dbReference type="ChEBI" id="CHEBI:24875"/>
    </cofactor>
</comment>
<sequence>MRDNKGILKAFFNVCRHRGTRICQNNKGNFSKTIQCGYHGWTYNLDGNLVGAPHMDNVDNFNKEDYPLHSVAIEEWEGFLFLNLDDHPENFGKKFEPILDRFSSWNLDNLAIKESRIYNVNCNWKLIIQNFCECYHCPIIHPQLAEIHNYMGGRNDLYKGPFLGGYMDFNEGKESITTSSELCCPPIKGVDGDDLRRVYYYSIFPNLLLSLHPEYVMYHTVWPAGINKCTVKCSWLFSKEIVKSNKYNTKDAIDFWDKTNKQDWAICELSYLGVQSKKYEPAPYSGQESLLAAYDDYYLQHFKK</sequence>
<dbReference type="Gene3D" id="3.90.380.10">
    <property type="entry name" value="Naphthalene 1,2-dioxygenase Alpha Subunit, Chain A, domain 1"/>
    <property type="match status" value="2"/>
</dbReference>
<dbReference type="Pfam" id="PF00355">
    <property type="entry name" value="Rieske"/>
    <property type="match status" value="1"/>
</dbReference>
<evidence type="ECO:0000256" key="5">
    <source>
        <dbReference type="ARBA" id="ARBA00023004"/>
    </source>
</evidence>
<proteinExistence type="predicted"/>
<evidence type="ECO:0000256" key="6">
    <source>
        <dbReference type="ARBA" id="ARBA00023014"/>
    </source>
</evidence>
<evidence type="ECO:0000259" key="7">
    <source>
        <dbReference type="PROSITE" id="PS51296"/>
    </source>
</evidence>
<dbReference type="SUPFAM" id="SSF55961">
    <property type="entry name" value="Bet v1-like"/>
    <property type="match status" value="1"/>
</dbReference>
<dbReference type="GO" id="GO:0051537">
    <property type="term" value="F:2 iron, 2 sulfur cluster binding"/>
    <property type="evidence" value="ECO:0007669"/>
    <property type="project" value="UniProtKB-KW"/>
</dbReference>
<dbReference type="CDD" id="cd03469">
    <property type="entry name" value="Rieske_RO_Alpha_N"/>
    <property type="match status" value="1"/>
</dbReference>
<accession>A0A382AHD8</accession>
<dbReference type="EMBL" id="UINC01025274">
    <property type="protein sequence ID" value="SVB00542.1"/>
    <property type="molecule type" value="Genomic_DNA"/>
</dbReference>
<keyword evidence="6" id="KW-0411">Iron-sulfur</keyword>
<evidence type="ECO:0000313" key="8">
    <source>
        <dbReference type="EMBL" id="SVB00542.1"/>
    </source>
</evidence>
<dbReference type="PRINTS" id="PR00090">
    <property type="entry name" value="RNGDIOXGNASE"/>
</dbReference>
<reference evidence="8" key="1">
    <citation type="submission" date="2018-05" db="EMBL/GenBank/DDBJ databases">
        <authorList>
            <person name="Lanie J.A."/>
            <person name="Ng W.-L."/>
            <person name="Kazmierczak K.M."/>
            <person name="Andrzejewski T.M."/>
            <person name="Davidsen T.M."/>
            <person name="Wayne K.J."/>
            <person name="Tettelin H."/>
            <person name="Glass J.I."/>
            <person name="Rusch D."/>
            <person name="Podicherti R."/>
            <person name="Tsui H.-C.T."/>
            <person name="Winkler M.E."/>
        </authorList>
    </citation>
    <scope>NUCLEOTIDE SEQUENCE</scope>
</reference>
<feature type="domain" description="Rieske" evidence="7">
    <location>
        <begin position="1"/>
        <end position="82"/>
    </location>
</feature>
<dbReference type="InterPro" id="IPR036922">
    <property type="entry name" value="Rieske_2Fe-2S_sf"/>
</dbReference>
<dbReference type="GO" id="GO:0016491">
    <property type="term" value="F:oxidoreductase activity"/>
    <property type="evidence" value="ECO:0007669"/>
    <property type="project" value="UniProtKB-KW"/>
</dbReference>
<evidence type="ECO:0000256" key="1">
    <source>
        <dbReference type="ARBA" id="ARBA00001962"/>
    </source>
</evidence>
<dbReference type="InterPro" id="IPR015879">
    <property type="entry name" value="Ring_hydroxy_dOase_asu_C_dom"/>
</dbReference>
<dbReference type="InterPro" id="IPR017941">
    <property type="entry name" value="Rieske_2Fe-2S"/>
</dbReference>
<keyword evidence="2" id="KW-0001">2Fe-2S</keyword>
<keyword evidence="4" id="KW-0560">Oxidoreductase</keyword>
<evidence type="ECO:0000256" key="3">
    <source>
        <dbReference type="ARBA" id="ARBA00022723"/>
    </source>
</evidence>
<dbReference type="Gene3D" id="2.102.10.10">
    <property type="entry name" value="Rieske [2Fe-2S] iron-sulphur domain"/>
    <property type="match status" value="1"/>
</dbReference>
<organism evidence="8">
    <name type="scientific">marine metagenome</name>
    <dbReference type="NCBI Taxonomy" id="408172"/>
    <lineage>
        <taxon>unclassified sequences</taxon>
        <taxon>metagenomes</taxon>
        <taxon>ecological metagenomes</taxon>
    </lineage>
</organism>
<dbReference type="SUPFAM" id="SSF50022">
    <property type="entry name" value="ISP domain"/>
    <property type="match status" value="1"/>
</dbReference>
<dbReference type="PANTHER" id="PTHR43756:SF5">
    <property type="entry name" value="CHOLINE MONOOXYGENASE, CHLOROPLASTIC"/>
    <property type="match status" value="1"/>
</dbReference>
<evidence type="ECO:0000256" key="2">
    <source>
        <dbReference type="ARBA" id="ARBA00022714"/>
    </source>
</evidence>
<gene>
    <name evidence="8" type="ORF">METZ01_LOCUS153396</name>
</gene>
<keyword evidence="3" id="KW-0479">Metal-binding</keyword>
<name>A0A382AHD8_9ZZZZ</name>
<keyword evidence="5" id="KW-0408">Iron</keyword>
<dbReference type="PROSITE" id="PS51296">
    <property type="entry name" value="RIESKE"/>
    <property type="match status" value="1"/>
</dbReference>
<protein>
    <recommendedName>
        <fullName evidence="7">Rieske domain-containing protein</fullName>
    </recommendedName>
</protein>
<dbReference type="GO" id="GO:0005506">
    <property type="term" value="F:iron ion binding"/>
    <property type="evidence" value="ECO:0007669"/>
    <property type="project" value="InterPro"/>
</dbReference>
<dbReference type="Pfam" id="PF00848">
    <property type="entry name" value="Ring_hydroxyl_A"/>
    <property type="match status" value="1"/>
</dbReference>
<dbReference type="InterPro" id="IPR001663">
    <property type="entry name" value="Rng_hydr_dOase-A"/>
</dbReference>
<dbReference type="PANTHER" id="PTHR43756">
    <property type="entry name" value="CHOLINE MONOOXYGENASE, CHLOROPLASTIC"/>
    <property type="match status" value="1"/>
</dbReference>